<evidence type="ECO:0000313" key="2">
    <source>
        <dbReference type="Proteomes" id="UP000236664"/>
    </source>
</evidence>
<dbReference type="OrthoDB" id="5092239at2759"/>
<gene>
    <name evidence="1" type="ORF">FNYG_01683</name>
</gene>
<comment type="caution">
    <text evidence="1">The sequence shown here is derived from an EMBL/GenBank/DDBJ whole genome shotgun (WGS) entry which is preliminary data.</text>
</comment>
<dbReference type="Proteomes" id="UP000236664">
    <property type="component" value="Unassembled WGS sequence"/>
</dbReference>
<proteinExistence type="predicted"/>
<organism evidence="1 2">
    <name type="scientific">Gibberella nygamai</name>
    <name type="common">Bean root rot disease fungus</name>
    <name type="synonym">Fusarium nygamai</name>
    <dbReference type="NCBI Taxonomy" id="42673"/>
    <lineage>
        <taxon>Eukaryota</taxon>
        <taxon>Fungi</taxon>
        <taxon>Dikarya</taxon>
        <taxon>Ascomycota</taxon>
        <taxon>Pezizomycotina</taxon>
        <taxon>Sordariomycetes</taxon>
        <taxon>Hypocreomycetidae</taxon>
        <taxon>Hypocreales</taxon>
        <taxon>Nectriaceae</taxon>
        <taxon>Fusarium</taxon>
        <taxon>Fusarium fujikuroi species complex</taxon>
    </lineage>
</organism>
<dbReference type="EMBL" id="MTQA01000036">
    <property type="protein sequence ID" value="PNP84986.1"/>
    <property type="molecule type" value="Genomic_DNA"/>
</dbReference>
<protein>
    <submittedName>
        <fullName evidence="1">Uncharacterized protein</fullName>
    </submittedName>
</protein>
<name>A0A2K0WRX3_GIBNY</name>
<reference evidence="1 2" key="1">
    <citation type="submission" date="2017-06" db="EMBL/GenBank/DDBJ databases">
        <title>Genome of Fusarium nygamai isolate CS10214.</title>
        <authorList>
            <person name="Gardiner D.M."/>
            <person name="Obanor F."/>
            <person name="Kazan K."/>
        </authorList>
    </citation>
    <scope>NUCLEOTIDE SEQUENCE [LARGE SCALE GENOMIC DNA]</scope>
    <source>
        <strain evidence="1 2">CS10214</strain>
    </source>
</reference>
<sequence length="222" mass="25220">MDKQLKELKMENMHDRLGSLELRFEELANNLTHLCARQLSKQCISCMEDIRSLASDCLIENTDRYLACFDRKEFIKYARDTRRSMSFDVDANNMIQCNSIDARHHRQMTEEERGDRFMRLKASVLPTKFCVPPYNAHELFIELAVNLRDFAIGELEYPGQPYVPHPSANNQPPPPYEIQGRGLQYQGSSQTVAAAMPSIESSFGSGASFVSIATEISGDEES</sequence>
<accession>A0A2K0WRX3</accession>
<dbReference type="AlphaFoldDB" id="A0A2K0WRX3"/>
<evidence type="ECO:0000313" key="1">
    <source>
        <dbReference type="EMBL" id="PNP84986.1"/>
    </source>
</evidence>
<keyword evidence="2" id="KW-1185">Reference proteome</keyword>